<dbReference type="Pfam" id="PF17164">
    <property type="entry name" value="DUF5122"/>
    <property type="match status" value="14"/>
</dbReference>
<accession>V6SPS8</accession>
<dbReference type="AlphaFoldDB" id="V6SPS8"/>
<dbReference type="Gene3D" id="2.80.10.50">
    <property type="match status" value="7"/>
</dbReference>
<dbReference type="EMBL" id="AVGG01000006">
    <property type="protein sequence ID" value="ESU28636.1"/>
    <property type="molecule type" value="Genomic_DNA"/>
</dbReference>
<dbReference type="PATRIC" id="fig|1341181.4.peg.1487"/>
<comment type="caution">
    <text evidence="3">The sequence shown here is derived from an EMBL/GenBank/DDBJ whole genome shotgun (WGS) entry which is preliminary data.</text>
</comment>
<dbReference type="SUPFAM" id="SSF101898">
    <property type="entry name" value="NHL repeat"/>
    <property type="match status" value="1"/>
</dbReference>
<protein>
    <recommendedName>
        <fullName evidence="2">Secretion system C-terminal sorting domain-containing protein</fullName>
    </recommendedName>
</protein>
<evidence type="ECO:0000313" key="3">
    <source>
        <dbReference type="EMBL" id="ESU28636.1"/>
    </source>
</evidence>
<name>V6SPS8_9FLAO</name>
<dbReference type="NCBIfam" id="TIGR04183">
    <property type="entry name" value="Por_Secre_tail"/>
    <property type="match status" value="1"/>
</dbReference>
<organism evidence="3 4">
    <name type="scientific">Flavobacterium limnosediminis JC2902</name>
    <dbReference type="NCBI Taxonomy" id="1341181"/>
    <lineage>
        <taxon>Bacteria</taxon>
        <taxon>Pseudomonadati</taxon>
        <taxon>Bacteroidota</taxon>
        <taxon>Flavobacteriia</taxon>
        <taxon>Flavobacteriales</taxon>
        <taxon>Flavobacteriaceae</taxon>
        <taxon>Flavobacterium</taxon>
    </lineage>
</organism>
<dbReference type="Proteomes" id="UP000018004">
    <property type="component" value="Unassembled WGS sequence"/>
</dbReference>
<proteinExistence type="predicted"/>
<reference evidence="3 4" key="1">
    <citation type="submission" date="2013-08" db="EMBL/GenBank/DDBJ databases">
        <title>Flavobacterium limnosediminis JC2902 genome sequencing.</title>
        <authorList>
            <person name="Lee K."/>
            <person name="Yi H."/>
            <person name="Park S."/>
            <person name="Chun J."/>
        </authorList>
    </citation>
    <scope>NUCLEOTIDE SEQUENCE [LARGE SCALE GENOMIC DNA]</scope>
    <source>
        <strain evidence="3 4">JC2902</strain>
    </source>
</reference>
<dbReference type="NCBIfam" id="TIGR02608">
    <property type="entry name" value="delta_60_rpt"/>
    <property type="match status" value="13"/>
</dbReference>
<sequence length="781" mass="81482">MALQTDGKIIIGGSFTSYNGVAVNRIIRLNTDGTKDSGFNVGTGVNSTISAIVLQTDGKIIIGGSFTAFNGVTKNRIVRLNSDGSLDGSFTGTGANNSVTSIAMQTDGKILIGGNFTSYSGTSKNRIARLNSNGTLDSGFTTGTGTNALVSSIVLQPDGKILVGGSFVTYNGNTVNRIVRLNPDGTLDTRFISGTGTNDYILSIVVQSDNKIIIGGNFASYNDVASNKIARLNSDGSLDSGFTIGTGPNNIVRSLVLQPDGKIIAGGSFTAYNGVTRNRMMRVNSDGTLDTGFNPGTAANNIVSAIALQPDGKMNIGGSFTTFNAVTRNRVARLNTDGTLDDSFITNKGGNNAVRSVLQQPDGKILIGGAFTAFNGISRSGVARLNADGSLDTSFNPGTGVSGSTVFSMGLQPDGKIVIVGNFTSHNGITSNRITRLNPDGSIDAGFNAGTGANNIISSVLLQPDGKILIGGSFTNYNGIAKNRIVRLNSNGSLDASFNIGVGANNSVLAMTLQADGKIIIGGSFTSYKGTAMSRIARLNTDGSLDSGFTIGTGSNSTIYSVVLQSDNKIMIGGAFTIFNGVTINRITRLNENGTLDTGFNSTGTGANNIVWSIAIQSDGKMIVGGQFTTFNGIANKQISGLNADGSINTNFSQGTGANSIVYSVALQLDNKVLIGGNFTGYNVVGRNRIARLYEDPTLSNDEFEKSAFSFYPNPASTDVTFSNDNSIDLIKIYTINGQEVISVMPNASLYKLDVSNLSDGIYFAQVFSGKKKVSVKIIKQ</sequence>
<evidence type="ECO:0000259" key="2">
    <source>
        <dbReference type="Pfam" id="PF18962"/>
    </source>
</evidence>
<keyword evidence="4" id="KW-1185">Reference proteome</keyword>
<dbReference type="InterPro" id="IPR011043">
    <property type="entry name" value="Gal_Oxase/kelch_b-propeller"/>
</dbReference>
<dbReference type="PANTHER" id="PTHR42754:SF1">
    <property type="entry name" value="LIPOPROTEIN"/>
    <property type="match status" value="1"/>
</dbReference>
<dbReference type="eggNOG" id="COG3386">
    <property type="taxonomic scope" value="Bacteria"/>
</dbReference>
<dbReference type="InterPro" id="IPR013431">
    <property type="entry name" value="Delta_60_rpt"/>
</dbReference>
<feature type="domain" description="Secretion system C-terminal sorting" evidence="2">
    <location>
        <begin position="712"/>
        <end position="779"/>
    </location>
</feature>
<evidence type="ECO:0000256" key="1">
    <source>
        <dbReference type="ARBA" id="ARBA00022729"/>
    </source>
</evidence>
<dbReference type="PANTHER" id="PTHR42754">
    <property type="entry name" value="ENDOGLUCANASE"/>
    <property type="match status" value="1"/>
</dbReference>
<evidence type="ECO:0000313" key="4">
    <source>
        <dbReference type="Proteomes" id="UP000018004"/>
    </source>
</evidence>
<gene>
    <name evidence="3" type="ORF">FLJC2902T_15110</name>
</gene>
<dbReference type="InterPro" id="IPR026444">
    <property type="entry name" value="Secre_tail"/>
</dbReference>
<keyword evidence="1" id="KW-0732">Signal</keyword>
<dbReference type="STRING" id="1341181.FLJC2902T_15110"/>
<dbReference type="SUPFAM" id="SSF50965">
    <property type="entry name" value="Galactose oxidase, central domain"/>
    <property type="match status" value="1"/>
</dbReference>
<dbReference type="Pfam" id="PF18962">
    <property type="entry name" value="Por_Secre_tail"/>
    <property type="match status" value="1"/>
</dbReference>